<accession>A0A6A6VL62</accession>
<dbReference type="EMBL" id="MU006562">
    <property type="protein sequence ID" value="KAF2751338.1"/>
    <property type="molecule type" value="Genomic_DNA"/>
</dbReference>
<reference evidence="1" key="1">
    <citation type="journal article" date="2020" name="Stud. Mycol.">
        <title>101 Dothideomycetes genomes: a test case for predicting lifestyles and emergence of pathogens.</title>
        <authorList>
            <person name="Haridas S."/>
            <person name="Albert R."/>
            <person name="Binder M."/>
            <person name="Bloem J."/>
            <person name="Labutti K."/>
            <person name="Salamov A."/>
            <person name="Andreopoulos B."/>
            <person name="Baker S."/>
            <person name="Barry K."/>
            <person name="Bills G."/>
            <person name="Bluhm B."/>
            <person name="Cannon C."/>
            <person name="Castanera R."/>
            <person name="Culley D."/>
            <person name="Daum C."/>
            <person name="Ezra D."/>
            <person name="Gonzalez J."/>
            <person name="Henrissat B."/>
            <person name="Kuo A."/>
            <person name="Liang C."/>
            <person name="Lipzen A."/>
            <person name="Lutzoni F."/>
            <person name="Magnuson J."/>
            <person name="Mondo S."/>
            <person name="Nolan M."/>
            <person name="Ohm R."/>
            <person name="Pangilinan J."/>
            <person name="Park H.-J."/>
            <person name="Ramirez L."/>
            <person name="Alfaro M."/>
            <person name="Sun H."/>
            <person name="Tritt A."/>
            <person name="Yoshinaga Y."/>
            <person name="Zwiers L.-H."/>
            <person name="Turgeon B."/>
            <person name="Goodwin S."/>
            <person name="Spatafora J."/>
            <person name="Crous P."/>
            <person name="Grigoriev I."/>
        </authorList>
    </citation>
    <scope>NUCLEOTIDE SEQUENCE</scope>
    <source>
        <strain evidence="1">CBS 119925</strain>
    </source>
</reference>
<sequence>MTSSAVAGLVASLKVGLWSCGGLYIEVDCPHLPQALCRDPAPALSDHDRETGIVSAVIDMRRFQSSSWLRSRWSCFALATSGCPPPCMSRTMKVGRKSRRSYCHRRKTLDVWSSYCPTGGLSLASPVAESSSGAVILIHTAYLLDTAKPFTPCFG</sequence>
<dbReference type="Proteomes" id="UP000799440">
    <property type="component" value="Unassembled WGS sequence"/>
</dbReference>
<protein>
    <submittedName>
        <fullName evidence="1">Uncharacterized protein</fullName>
    </submittedName>
</protein>
<evidence type="ECO:0000313" key="1">
    <source>
        <dbReference type="EMBL" id="KAF2751338.1"/>
    </source>
</evidence>
<keyword evidence="2" id="KW-1185">Reference proteome</keyword>
<name>A0A6A6VL62_9PLEO</name>
<dbReference type="AlphaFoldDB" id="A0A6A6VL62"/>
<evidence type="ECO:0000313" key="2">
    <source>
        <dbReference type="Proteomes" id="UP000799440"/>
    </source>
</evidence>
<proteinExistence type="predicted"/>
<organism evidence="1 2">
    <name type="scientific">Sporormia fimetaria CBS 119925</name>
    <dbReference type="NCBI Taxonomy" id="1340428"/>
    <lineage>
        <taxon>Eukaryota</taxon>
        <taxon>Fungi</taxon>
        <taxon>Dikarya</taxon>
        <taxon>Ascomycota</taxon>
        <taxon>Pezizomycotina</taxon>
        <taxon>Dothideomycetes</taxon>
        <taxon>Pleosporomycetidae</taxon>
        <taxon>Pleosporales</taxon>
        <taxon>Sporormiaceae</taxon>
        <taxon>Sporormia</taxon>
    </lineage>
</organism>
<gene>
    <name evidence="1" type="ORF">M011DRAFT_111254</name>
</gene>